<accession>A0A9E7G045</accession>
<dbReference type="AlphaFoldDB" id="A0A9E7G045"/>
<dbReference type="EMBL" id="CP097507">
    <property type="protein sequence ID" value="URE05605.1"/>
    <property type="molecule type" value="Genomic_DNA"/>
</dbReference>
<protein>
    <submittedName>
        <fullName evidence="1">Uncharacterized protein</fullName>
    </submittedName>
</protein>
<proteinExistence type="predicted"/>
<organism evidence="1 2">
    <name type="scientific">Musa troglodytarum</name>
    <name type="common">fe'i banana</name>
    <dbReference type="NCBI Taxonomy" id="320322"/>
    <lineage>
        <taxon>Eukaryota</taxon>
        <taxon>Viridiplantae</taxon>
        <taxon>Streptophyta</taxon>
        <taxon>Embryophyta</taxon>
        <taxon>Tracheophyta</taxon>
        <taxon>Spermatophyta</taxon>
        <taxon>Magnoliopsida</taxon>
        <taxon>Liliopsida</taxon>
        <taxon>Zingiberales</taxon>
        <taxon>Musaceae</taxon>
        <taxon>Musa</taxon>
    </lineage>
</organism>
<reference evidence="1" key="1">
    <citation type="submission" date="2022-05" db="EMBL/GenBank/DDBJ databases">
        <title>The Musa troglodytarum L. genome provides insights into the mechanism of non-climacteric behaviour and enrichment of carotenoids.</title>
        <authorList>
            <person name="Wang J."/>
        </authorList>
    </citation>
    <scope>NUCLEOTIDE SEQUENCE</scope>
    <source>
        <tissue evidence="1">Leaf</tissue>
    </source>
</reference>
<gene>
    <name evidence="1" type="ORF">MUK42_28461</name>
</gene>
<evidence type="ECO:0000313" key="2">
    <source>
        <dbReference type="Proteomes" id="UP001055439"/>
    </source>
</evidence>
<evidence type="ECO:0000313" key="1">
    <source>
        <dbReference type="EMBL" id="URE05605.1"/>
    </source>
</evidence>
<name>A0A9E7G045_9LILI</name>
<keyword evidence="2" id="KW-1185">Reference proteome</keyword>
<dbReference type="Proteomes" id="UP001055439">
    <property type="component" value="Chromosome 5"/>
</dbReference>
<sequence>MEMGDAFPNAFLSCRKKQNGKEILDTRTRLEECRENSDSSGKVSLQLVGLVVVLRTWTESPAVAIDLVASLPDTFGHGDGRTLNANPIIHLAR</sequence>